<dbReference type="AlphaFoldDB" id="A0A2S4KV63"/>
<feature type="compositionally biased region" description="Polar residues" evidence="1">
    <location>
        <begin position="410"/>
        <end position="434"/>
    </location>
</feature>
<dbReference type="OrthoDB" id="74764at2759"/>
<gene>
    <name evidence="4" type="ORF">TPAR_05712</name>
</gene>
<accession>A0A2S4KV63</accession>
<dbReference type="SMART" id="SM00321">
    <property type="entry name" value="WSC"/>
    <property type="match status" value="1"/>
</dbReference>
<evidence type="ECO:0000313" key="4">
    <source>
        <dbReference type="EMBL" id="POR34088.1"/>
    </source>
</evidence>
<dbReference type="EMBL" id="PKSG01000576">
    <property type="protein sequence ID" value="POR34088.1"/>
    <property type="molecule type" value="Genomic_DNA"/>
</dbReference>
<feature type="chain" id="PRO_5015503002" evidence="2">
    <location>
        <begin position="19"/>
        <end position="620"/>
    </location>
</feature>
<feature type="compositionally biased region" description="Low complexity" evidence="1">
    <location>
        <begin position="436"/>
        <end position="470"/>
    </location>
</feature>
<dbReference type="InterPro" id="IPR002889">
    <property type="entry name" value="WSC_carb-bd"/>
</dbReference>
<evidence type="ECO:0000256" key="2">
    <source>
        <dbReference type="SAM" id="SignalP"/>
    </source>
</evidence>
<dbReference type="PANTHER" id="PTHR43662:SF11">
    <property type="entry name" value="WSC DOMAIN-CONTAINING PROTEIN"/>
    <property type="match status" value="1"/>
</dbReference>
<keyword evidence="5" id="KW-1185">Reference proteome</keyword>
<dbReference type="PANTHER" id="PTHR43662">
    <property type="match status" value="1"/>
</dbReference>
<dbReference type="InterPro" id="IPR018535">
    <property type="entry name" value="DUF1996"/>
</dbReference>
<protein>
    <submittedName>
        <fullName evidence="4">WSC domain-containing protein 2</fullName>
    </submittedName>
</protein>
<feature type="compositionally biased region" description="Basic residues" evidence="1">
    <location>
        <begin position="604"/>
        <end position="620"/>
    </location>
</feature>
<dbReference type="Pfam" id="PF09362">
    <property type="entry name" value="DUF1996"/>
    <property type="match status" value="1"/>
</dbReference>
<evidence type="ECO:0000259" key="3">
    <source>
        <dbReference type="PROSITE" id="PS51212"/>
    </source>
</evidence>
<feature type="region of interest" description="Disordered" evidence="1">
    <location>
        <begin position="599"/>
        <end position="620"/>
    </location>
</feature>
<dbReference type="Pfam" id="PF01822">
    <property type="entry name" value="WSC"/>
    <property type="match status" value="1"/>
</dbReference>
<dbReference type="STRING" id="94208.A0A2S4KV63"/>
<proteinExistence type="predicted"/>
<keyword evidence="2" id="KW-0732">Signal</keyword>
<name>A0A2S4KV63_9HYPO</name>
<feature type="region of interest" description="Disordered" evidence="1">
    <location>
        <begin position="348"/>
        <end position="470"/>
    </location>
</feature>
<organism evidence="4 5">
    <name type="scientific">Tolypocladium paradoxum</name>
    <dbReference type="NCBI Taxonomy" id="94208"/>
    <lineage>
        <taxon>Eukaryota</taxon>
        <taxon>Fungi</taxon>
        <taxon>Dikarya</taxon>
        <taxon>Ascomycota</taxon>
        <taxon>Pezizomycotina</taxon>
        <taxon>Sordariomycetes</taxon>
        <taxon>Hypocreomycetidae</taxon>
        <taxon>Hypocreales</taxon>
        <taxon>Ophiocordycipitaceae</taxon>
        <taxon>Tolypocladium</taxon>
    </lineage>
</organism>
<dbReference type="PROSITE" id="PS51212">
    <property type="entry name" value="WSC"/>
    <property type="match status" value="1"/>
</dbReference>
<reference evidence="4 5" key="1">
    <citation type="submission" date="2018-01" db="EMBL/GenBank/DDBJ databases">
        <title>Harnessing the power of phylogenomics to disentangle the directionality and signatures of interkingdom host jumping in the parasitic fungal genus Tolypocladium.</title>
        <authorList>
            <person name="Quandt C.A."/>
            <person name="Patterson W."/>
            <person name="Spatafora J.W."/>
        </authorList>
    </citation>
    <scope>NUCLEOTIDE SEQUENCE [LARGE SCALE GENOMIC DNA]</scope>
    <source>
        <strain evidence="4 5">NRBC 100945</strain>
    </source>
</reference>
<feature type="domain" description="WSC" evidence="3">
    <location>
        <begin position="503"/>
        <end position="595"/>
    </location>
</feature>
<evidence type="ECO:0000256" key="1">
    <source>
        <dbReference type="SAM" id="MobiDB-lite"/>
    </source>
</evidence>
<dbReference type="Proteomes" id="UP000237481">
    <property type="component" value="Unassembled WGS sequence"/>
</dbReference>
<feature type="compositionally biased region" description="Polar residues" evidence="1">
    <location>
        <begin position="378"/>
        <end position="403"/>
    </location>
</feature>
<evidence type="ECO:0000313" key="5">
    <source>
        <dbReference type="Proteomes" id="UP000237481"/>
    </source>
</evidence>
<sequence length="620" mass="65055">MKLAAATALAALAGAASAGKDRRTFAVLHFNNKMLTRARADPIVSPGKVASHVHNILGGSGFSLGSKGQDLTNSKCSTAMIKGDNSNYWYPSLYFKDPKTGKLEDVEVFYTNAYYFFEPTNDDIKAFPLGLNIVSGDATVRTPPAGGAITNLDPSKGPINAVKWTCPRSNFNPPSWPANSDGTMAGIGDPGNKGEGVGFPDMNCDGYASPLRADVHFPSCYNPQAGLTDYKKNMVFPSDAGNGKKDCPKGYIHVPHLFIEVYWNTPLFKDRWEQGKGKQPFVLSNGDATGYGLHADFMAGWDEKLLQHIIDTCDAGTSGMDKCPGLSNGLNNGDKCTIQSPVNEVISGVMDSLPGNNPITGWSYGGGDGSNPPPPKSNDPTTSATQPEASNKPTEAPGKSSTKAPPAKSATDQPTKVPTKVPTESAQPPSSYDPVSSGPAPSGPAPSGTTTSATGSSLPTGSAKPSSCTPKVVTVWETVTVTGAMPAPTTRAVSNNSTDSVGGFKYAGCFKDTRDRVLKGEIRANLGAMSNEKCVSHCKSAGFALAGTEFGGQCYCGNELVGSEHLDDSKCNMACEGDASGICGGGLTLSVYSKDGEASLKDTKGRRHVHDHLKRHRSHH</sequence>
<comment type="caution">
    <text evidence="4">The sequence shown here is derived from an EMBL/GenBank/DDBJ whole genome shotgun (WGS) entry which is preliminary data.</text>
</comment>
<feature type="signal peptide" evidence="2">
    <location>
        <begin position="1"/>
        <end position="18"/>
    </location>
</feature>